<evidence type="ECO:0000313" key="4">
    <source>
        <dbReference type="Proteomes" id="UP001595636"/>
    </source>
</evidence>
<feature type="domain" description="Peptidase M20 dimerisation" evidence="2">
    <location>
        <begin position="210"/>
        <end position="291"/>
    </location>
</feature>
<dbReference type="EMBL" id="JBHRYH010000046">
    <property type="protein sequence ID" value="MFC3627790.1"/>
    <property type="molecule type" value="Genomic_DNA"/>
</dbReference>
<dbReference type="Pfam" id="PF01546">
    <property type="entry name" value="Peptidase_M20"/>
    <property type="match status" value="1"/>
</dbReference>
<proteinExistence type="predicted"/>
<dbReference type="PANTHER" id="PTHR43501">
    <property type="entry name" value="CYTOSOL NON-SPECIFIC DIPEPTIDASE"/>
    <property type="match status" value="1"/>
</dbReference>
<dbReference type="Gene3D" id="3.40.630.10">
    <property type="entry name" value="Zn peptidases"/>
    <property type="match status" value="2"/>
</dbReference>
<dbReference type="InterPro" id="IPR002933">
    <property type="entry name" value="Peptidase_M20"/>
</dbReference>
<name>A0ABV7TYK2_9NEIS</name>
<dbReference type="PRINTS" id="PR00934">
    <property type="entry name" value="XHISDIPTASE"/>
</dbReference>
<dbReference type="PIRSF" id="PIRSF016599">
    <property type="entry name" value="Xaa-His_dipept"/>
    <property type="match status" value="1"/>
</dbReference>
<dbReference type="Proteomes" id="UP001595636">
    <property type="component" value="Unassembled WGS sequence"/>
</dbReference>
<evidence type="ECO:0000313" key="3">
    <source>
        <dbReference type="EMBL" id="MFC3627790.1"/>
    </source>
</evidence>
<dbReference type="Pfam" id="PF07687">
    <property type="entry name" value="M20_dimer"/>
    <property type="match status" value="1"/>
</dbReference>
<dbReference type="RefSeq" id="WP_390281804.1">
    <property type="nucleotide sequence ID" value="NZ_JBHRYH010000046.1"/>
</dbReference>
<dbReference type="CDD" id="cd03890">
    <property type="entry name" value="M20_pepD"/>
    <property type="match status" value="1"/>
</dbReference>
<dbReference type="PANTHER" id="PTHR43501:SF1">
    <property type="entry name" value="CYTOSOL NON-SPECIFIC DIPEPTIDASE"/>
    <property type="match status" value="1"/>
</dbReference>
<comment type="caution">
    <text evidence="3">The sequence shown here is derived from an EMBL/GenBank/DDBJ whole genome shotgun (WGS) entry which is preliminary data.</text>
</comment>
<dbReference type="InterPro" id="IPR011650">
    <property type="entry name" value="Peptidase_M20_dimer"/>
</dbReference>
<keyword evidence="1" id="KW-0378">Hydrolase</keyword>
<evidence type="ECO:0000256" key="1">
    <source>
        <dbReference type="ARBA" id="ARBA00022801"/>
    </source>
</evidence>
<protein>
    <submittedName>
        <fullName evidence="3">Aminoacyl-histidine dipeptidase</fullName>
    </submittedName>
</protein>
<sequence length="484" mass="51108">MVNIAALEPKVVWEHFQTLCDIPRPSKHEQALRDYLQGWAELRGLETAVDAVGNLIIRKPATPGMEDRVGVVLQGHLDMVCQANTGTVHDFFNDPIRPVLQDGWLIAENTTLGADNGIGVALGLAALSDDNMPHGPLEVLLTLDEEAGMGGALGLQAGLLQGKMLINIDTEEWGEFYMGCAGGIDVNVRREYATEPLPAGYEVRQLTVAGLRGGHSGADIHLGRGNANKVLIRLLQELTAITDLRVSSFNGGTARNALAREAFAVVAYPAADAATVAAKLDAYQALMRFELAGVDEGVSLAANSAEAGNVMARDAQQLVFAALHAAPHGVKRMSQRVAGVVETSNNLGVISIADGKVFANLMVRSLLDSGFANLASEIGALFKLAGFAVETEGGYPGWAPNPASPLLALCQRVFRDKFGADSTTQVIHAGLECGIIGAKYPQMDMVSFGPNIRGAHAPGERVEVESVGKAWQLLQAILAAVPAA</sequence>
<evidence type="ECO:0000259" key="2">
    <source>
        <dbReference type="Pfam" id="PF07687"/>
    </source>
</evidence>
<organism evidence="3 4">
    <name type="scientific">Vogesella amnigena</name>
    <dbReference type="NCBI Taxonomy" id="1507449"/>
    <lineage>
        <taxon>Bacteria</taxon>
        <taxon>Pseudomonadati</taxon>
        <taxon>Pseudomonadota</taxon>
        <taxon>Betaproteobacteria</taxon>
        <taxon>Neisseriales</taxon>
        <taxon>Chromobacteriaceae</taxon>
        <taxon>Vogesella</taxon>
    </lineage>
</organism>
<dbReference type="InterPro" id="IPR001160">
    <property type="entry name" value="Peptidase_M20C"/>
</dbReference>
<dbReference type="NCBIfam" id="TIGR01893">
    <property type="entry name" value="aa-his-dipept"/>
    <property type="match status" value="1"/>
</dbReference>
<gene>
    <name evidence="3" type="ORF">ACFOKJ_16840</name>
</gene>
<accession>A0ABV7TYK2</accession>
<keyword evidence="4" id="KW-1185">Reference proteome</keyword>
<reference evidence="4" key="1">
    <citation type="journal article" date="2019" name="Int. J. Syst. Evol. Microbiol.">
        <title>The Global Catalogue of Microorganisms (GCM) 10K type strain sequencing project: providing services to taxonomists for standard genome sequencing and annotation.</title>
        <authorList>
            <consortium name="The Broad Institute Genomics Platform"/>
            <consortium name="The Broad Institute Genome Sequencing Center for Infectious Disease"/>
            <person name="Wu L."/>
            <person name="Ma J."/>
        </authorList>
    </citation>
    <scope>NUCLEOTIDE SEQUENCE [LARGE SCALE GENOMIC DNA]</scope>
    <source>
        <strain evidence="4">KCTC 42195</strain>
    </source>
</reference>
<dbReference type="SUPFAM" id="SSF53187">
    <property type="entry name" value="Zn-dependent exopeptidases"/>
    <property type="match status" value="1"/>
</dbReference>